<organism evidence="10">
    <name type="scientific">Lepeophtheirus salmonis</name>
    <name type="common">Salmon louse</name>
    <name type="synonym">Caligus salmonis</name>
    <dbReference type="NCBI Taxonomy" id="72036"/>
    <lineage>
        <taxon>Eukaryota</taxon>
        <taxon>Metazoa</taxon>
        <taxon>Ecdysozoa</taxon>
        <taxon>Arthropoda</taxon>
        <taxon>Crustacea</taxon>
        <taxon>Multicrustacea</taxon>
        <taxon>Hexanauplia</taxon>
        <taxon>Copepoda</taxon>
        <taxon>Siphonostomatoida</taxon>
        <taxon>Caligidae</taxon>
        <taxon>Lepeophtheirus</taxon>
    </lineage>
</organism>
<evidence type="ECO:0000313" key="10">
    <source>
        <dbReference type="EMBL" id="CDW49647.1"/>
    </source>
</evidence>
<comment type="function">
    <text evidence="1 8">Reversible hydration of carbon dioxide.</text>
</comment>
<dbReference type="AlphaFoldDB" id="A0A0K2VHD6"/>
<dbReference type="Pfam" id="PF00194">
    <property type="entry name" value="Carb_anhydrase"/>
    <property type="match status" value="1"/>
</dbReference>
<keyword evidence="8" id="KW-0732">Signal</keyword>
<evidence type="ECO:0000256" key="8">
    <source>
        <dbReference type="RuleBase" id="RU367011"/>
    </source>
</evidence>
<feature type="non-terminal residue" evidence="10">
    <location>
        <position position="1"/>
    </location>
</feature>
<dbReference type="InterPro" id="IPR018338">
    <property type="entry name" value="Carbonic_anhydrase_a-class_CS"/>
</dbReference>
<comment type="cofactor">
    <cofactor evidence="8">
        <name>Zn(2+)</name>
        <dbReference type="ChEBI" id="CHEBI:29105"/>
    </cofactor>
</comment>
<feature type="signal peptide" evidence="8">
    <location>
        <begin position="1"/>
        <end position="21"/>
    </location>
</feature>
<sequence>SDNMNIIAFIFLSFVCARVYSERDHPRNHAYWKSFENLEKRLCKEGSRQSPINIEKDKVIKAKFKPFHFENYDAEVNASMSNNGHSIVLEIKQSTKHTSLPRISYGGLGGTYEIQELHFHWGINYNEGSEHRISGTSFPIELHMVHKKVGDKFDKNSMDLNEFAILSMMFQISTSQNSKLEPIIEGIHELREKEINRTLIKLQMNKILPRNVTEFFRYEGSFTVPSCNETVIWTVFKEPLNISKYQLYLFKQFKYPNSTTRIMNNYREVQPLNGRIVFDVTTDKLI</sequence>
<feature type="domain" description="Alpha-carbonic anhydrase" evidence="9">
    <location>
        <begin position="18"/>
        <end position="281"/>
    </location>
</feature>
<dbReference type="CDD" id="cd00326">
    <property type="entry name" value="alpha_CA"/>
    <property type="match status" value="1"/>
</dbReference>
<comment type="similarity">
    <text evidence="2 8">Belongs to the alpha-carbonic anhydrase family.</text>
</comment>
<dbReference type="EMBL" id="HACA01032286">
    <property type="protein sequence ID" value="CDW49647.1"/>
    <property type="molecule type" value="Transcribed_RNA"/>
</dbReference>
<reference evidence="10" key="1">
    <citation type="submission" date="2014-05" db="EMBL/GenBank/DDBJ databases">
        <authorList>
            <person name="Chronopoulou M."/>
        </authorList>
    </citation>
    <scope>NUCLEOTIDE SEQUENCE</scope>
    <source>
        <tissue evidence="10">Whole organism</tissue>
    </source>
</reference>
<dbReference type="PROSITE" id="PS00162">
    <property type="entry name" value="ALPHA_CA_1"/>
    <property type="match status" value="1"/>
</dbReference>
<dbReference type="OrthoDB" id="5978072at2759"/>
<dbReference type="SUPFAM" id="SSF51069">
    <property type="entry name" value="Carbonic anhydrase"/>
    <property type="match status" value="1"/>
</dbReference>
<keyword evidence="5 8" id="KW-0862">Zinc</keyword>
<evidence type="ECO:0000256" key="5">
    <source>
        <dbReference type="ARBA" id="ARBA00022833"/>
    </source>
</evidence>
<proteinExistence type="inferred from homology"/>
<evidence type="ECO:0000256" key="7">
    <source>
        <dbReference type="ARBA" id="ARBA00048348"/>
    </source>
</evidence>
<dbReference type="Gene3D" id="3.10.200.10">
    <property type="entry name" value="Alpha carbonic anhydrase"/>
    <property type="match status" value="1"/>
</dbReference>
<evidence type="ECO:0000256" key="6">
    <source>
        <dbReference type="ARBA" id="ARBA00023239"/>
    </source>
</evidence>
<evidence type="ECO:0000256" key="2">
    <source>
        <dbReference type="ARBA" id="ARBA00010718"/>
    </source>
</evidence>
<dbReference type="InterPro" id="IPR036398">
    <property type="entry name" value="CA_dom_sf"/>
</dbReference>
<evidence type="ECO:0000256" key="4">
    <source>
        <dbReference type="ARBA" id="ARBA00022723"/>
    </source>
</evidence>
<keyword evidence="6 8" id="KW-0456">Lyase</keyword>
<dbReference type="GO" id="GO:0008270">
    <property type="term" value="F:zinc ion binding"/>
    <property type="evidence" value="ECO:0007669"/>
    <property type="project" value="UniProtKB-UniRule"/>
</dbReference>
<dbReference type="SMART" id="SM01057">
    <property type="entry name" value="Carb_anhydrase"/>
    <property type="match status" value="1"/>
</dbReference>
<feature type="chain" id="PRO_5025091751" description="Carbonic anhydrase" evidence="8">
    <location>
        <begin position="22"/>
        <end position="286"/>
    </location>
</feature>
<dbReference type="GO" id="GO:0004089">
    <property type="term" value="F:carbonate dehydratase activity"/>
    <property type="evidence" value="ECO:0007669"/>
    <property type="project" value="UniProtKB-UniRule"/>
</dbReference>
<dbReference type="PANTHER" id="PTHR18952:SF265">
    <property type="entry name" value="CARBONIC ANHYDRASE"/>
    <property type="match status" value="1"/>
</dbReference>
<evidence type="ECO:0000256" key="3">
    <source>
        <dbReference type="ARBA" id="ARBA00012925"/>
    </source>
</evidence>
<dbReference type="InterPro" id="IPR023561">
    <property type="entry name" value="Carbonic_anhydrase_a-class"/>
</dbReference>
<evidence type="ECO:0000259" key="9">
    <source>
        <dbReference type="PROSITE" id="PS51144"/>
    </source>
</evidence>
<accession>A0A0K2VHD6</accession>
<protein>
    <recommendedName>
        <fullName evidence="3 8">Carbonic anhydrase</fullName>
        <ecNumber evidence="3 8">4.2.1.1</ecNumber>
    </recommendedName>
</protein>
<dbReference type="EC" id="4.2.1.1" evidence="3 8"/>
<evidence type="ECO:0000256" key="1">
    <source>
        <dbReference type="ARBA" id="ARBA00002904"/>
    </source>
</evidence>
<dbReference type="PROSITE" id="PS51144">
    <property type="entry name" value="ALPHA_CA_2"/>
    <property type="match status" value="1"/>
</dbReference>
<dbReference type="PANTHER" id="PTHR18952">
    <property type="entry name" value="CARBONIC ANHYDRASE"/>
    <property type="match status" value="1"/>
</dbReference>
<comment type="catalytic activity">
    <reaction evidence="7 8">
        <text>hydrogencarbonate + H(+) = CO2 + H2O</text>
        <dbReference type="Rhea" id="RHEA:10748"/>
        <dbReference type="ChEBI" id="CHEBI:15377"/>
        <dbReference type="ChEBI" id="CHEBI:15378"/>
        <dbReference type="ChEBI" id="CHEBI:16526"/>
        <dbReference type="ChEBI" id="CHEBI:17544"/>
        <dbReference type="EC" id="4.2.1.1"/>
    </reaction>
</comment>
<name>A0A0K2VHD6_LEPSM</name>
<keyword evidence="4 8" id="KW-0479">Metal-binding</keyword>
<dbReference type="InterPro" id="IPR001148">
    <property type="entry name" value="CA_dom"/>
</dbReference>